<comment type="subcellular location">
    <subcellularLocation>
        <location evidence="1">Membrane</location>
        <topology evidence="1">Multi-pass membrane protein</topology>
    </subcellularLocation>
</comment>
<feature type="compositionally biased region" description="Basic and acidic residues" evidence="7">
    <location>
        <begin position="425"/>
        <end position="435"/>
    </location>
</feature>
<keyword evidence="4" id="KW-0769">Symport</keyword>
<evidence type="ECO:0000313" key="10">
    <source>
        <dbReference type="Proteomes" id="UP000007110"/>
    </source>
</evidence>
<feature type="transmembrane region" description="Helical" evidence="8">
    <location>
        <begin position="84"/>
        <end position="102"/>
    </location>
</feature>
<dbReference type="GO" id="GO:0008508">
    <property type="term" value="F:bile acid:sodium symporter activity"/>
    <property type="evidence" value="ECO:0000318"/>
    <property type="project" value="GO_Central"/>
</dbReference>
<dbReference type="OrthoDB" id="203097at2759"/>
<feature type="transmembrane region" description="Helical" evidence="8">
    <location>
        <begin position="273"/>
        <end position="292"/>
    </location>
</feature>
<dbReference type="PANTHER" id="PTHR10361:SF28">
    <property type="entry name" value="P3 PROTEIN-RELATED"/>
    <property type="match status" value="1"/>
</dbReference>
<evidence type="ECO:0000256" key="8">
    <source>
        <dbReference type="SAM" id="Phobius"/>
    </source>
</evidence>
<protein>
    <recommendedName>
        <fullName evidence="11">Ileal sodium/bile acid cotransporter</fullName>
    </recommendedName>
</protein>
<organism evidence="9 10">
    <name type="scientific">Strongylocentrotus purpuratus</name>
    <name type="common">Purple sea urchin</name>
    <dbReference type="NCBI Taxonomy" id="7668"/>
    <lineage>
        <taxon>Eukaryota</taxon>
        <taxon>Metazoa</taxon>
        <taxon>Echinodermata</taxon>
        <taxon>Eleutherozoa</taxon>
        <taxon>Echinozoa</taxon>
        <taxon>Echinoidea</taxon>
        <taxon>Euechinoidea</taxon>
        <taxon>Echinacea</taxon>
        <taxon>Camarodonta</taxon>
        <taxon>Echinidea</taxon>
        <taxon>Strongylocentrotidae</taxon>
        <taxon>Strongylocentrotus</taxon>
    </lineage>
</organism>
<dbReference type="InParanoid" id="A0A7M7HN80"/>
<evidence type="ECO:0000256" key="7">
    <source>
        <dbReference type="SAM" id="MobiDB-lite"/>
    </source>
</evidence>
<dbReference type="Proteomes" id="UP000007110">
    <property type="component" value="Unassembled WGS sequence"/>
</dbReference>
<keyword evidence="3 8" id="KW-0812">Transmembrane</keyword>
<dbReference type="AlphaFoldDB" id="A0A7M7HN80"/>
<feature type="transmembrane region" description="Helical" evidence="8">
    <location>
        <begin position="144"/>
        <end position="164"/>
    </location>
</feature>
<feature type="region of interest" description="Disordered" evidence="7">
    <location>
        <begin position="368"/>
        <end position="435"/>
    </location>
</feature>
<feature type="transmembrane region" description="Helical" evidence="8">
    <location>
        <begin position="171"/>
        <end position="196"/>
    </location>
</feature>
<evidence type="ECO:0008006" key="11">
    <source>
        <dbReference type="Google" id="ProtNLM"/>
    </source>
</evidence>
<evidence type="ECO:0000256" key="6">
    <source>
        <dbReference type="ARBA" id="ARBA00023136"/>
    </source>
</evidence>
<evidence type="ECO:0000256" key="5">
    <source>
        <dbReference type="ARBA" id="ARBA00022989"/>
    </source>
</evidence>
<dbReference type="InterPro" id="IPR038770">
    <property type="entry name" value="Na+/solute_symporter_sf"/>
</dbReference>
<dbReference type="Gene3D" id="1.20.1530.20">
    <property type="match status" value="1"/>
</dbReference>
<sequence length="476" mass="52376">METALQTQAPGTIHMDGFNTSTLSGSAAVFLSSISTSTAAIMMSDIVETTEFGIMNGTEDFMNGTTVGYSEPHYLTVLKTFQKWLLTVALVCIMLSMGAVITAKDFKETFRHPIGFVIGFLSQFITMPLICFLTSLALGLETPFALGLLIIGCCPGGTVSNLFTFWTNGDVCLSVCMTSVSCVAAIGMMPLNLLIYSRRWTSEQTKVPFMNIFTTLVTIIVPAIAGMIVRRYSVKWASRVSQFGSIMGLATIPVSISLIGIINPGMFSASWKIWTSTTILPFVGYFFGYGVGRICRQPTSKCRTIGFETGIQNSALAVTIMLLTFADSDLLYDMLTVPCFYGIISFVDFLFYVAFFRARMHYRRRNAPTKMDEDEGEGGDTDKDEVNEKGKDVDQDGHHGNGIQIKYQPIPDDVTGTLTANGEKQPNKNSDKKNNEIKITINGDYQLLKSNDTTHYERNMKIIENPIVDTVVVPAV</sequence>
<dbReference type="GO" id="GO:0016020">
    <property type="term" value="C:membrane"/>
    <property type="evidence" value="ECO:0007669"/>
    <property type="project" value="UniProtKB-SubCell"/>
</dbReference>
<dbReference type="FunFam" id="1.20.1530.20:FF:000035">
    <property type="entry name" value="Uncharacterized protein"/>
    <property type="match status" value="1"/>
</dbReference>
<reference evidence="10" key="1">
    <citation type="submission" date="2015-02" db="EMBL/GenBank/DDBJ databases">
        <title>Genome sequencing for Strongylocentrotus purpuratus.</title>
        <authorList>
            <person name="Murali S."/>
            <person name="Liu Y."/>
            <person name="Vee V."/>
            <person name="English A."/>
            <person name="Wang M."/>
            <person name="Skinner E."/>
            <person name="Han Y."/>
            <person name="Muzny D.M."/>
            <person name="Worley K.C."/>
            <person name="Gibbs R.A."/>
        </authorList>
    </citation>
    <scope>NUCLEOTIDE SEQUENCE</scope>
</reference>
<dbReference type="EnsemblMetazoa" id="XM_011671069">
    <property type="protein sequence ID" value="XP_011669371"/>
    <property type="gene ID" value="LOC105440645"/>
</dbReference>
<feature type="transmembrane region" description="Helical" evidence="8">
    <location>
        <begin position="240"/>
        <end position="261"/>
    </location>
</feature>
<dbReference type="GO" id="GO:0015721">
    <property type="term" value="P:bile acid and bile salt transport"/>
    <property type="evidence" value="ECO:0000318"/>
    <property type="project" value="GO_Central"/>
</dbReference>
<feature type="transmembrane region" description="Helical" evidence="8">
    <location>
        <begin position="208"/>
        <end position="228"/>
    </location>
</feature>
<feature type="transmembrane region" description="Helical" evidence="8">
    <location>
        <begin position="114"/>
        <end position="138"/>
    </location>
</feature>
<proteinExistence type="inferred from homology"/>
<accession>A0A7M7HN80</accession>
<evidence type="ECO:0000256" key="2">
    <source>
        <dbReference type="ARBA" id="ARBA00006528"/>
    </source>
</evidence>
<evidence type="ECO:0000256" key="1">
    <source>
        <dbReference type="ARBA" id="ARBA00004141"/>
    </source>
</evidence>
<dbReference type="InterPro" id="IPR002657">
    <property type="entry name" value="BilAc:Na_symport/Acr3"/>
</dbReference>
<keyword evidence="6 8" id="KW-0472">Membrane</keyword>
<reference evidence="9" key="2">
    <citation type="submission" date="2021-01" db="UniProtKB">
        <authorList>
            <consortium name="EnsemblMetazoa"/>
        </authorList>
    </citation>
    <scope>IDENTIFICATION</scope>
</reference>
<dbReference type="Pfam" id="PF01758">
    <property type="entry name" value="SBF"/>
    <property type="match status" value="1"/>
</dbReference>
<feature type="transmembrane region" description="Helical" evidence="8">
    <location>
        <begin position="335"/>
        <end position="355"/>
    </location>
</feature>
<dbReference type="RefSeq" id="XP_011669371.2">
    <property type="nucleotide sequence ID" value="XM_011671069.2"/>
</dbReference>
<evidence type="ECO:0000313" key="9">
    <source>
        <dbReference type="EnsemblMetazoa" id="XP_011669371"/>
    </source>
</evidence>
<feature type="transmembrane region" description="Helical" evidence="8">
    <location>
        <begin position="304"/>
        <end position="323"/>
    </location>
</feature>
<dbReference type="KEGG" id="spu:105440645"/>
<keyword evidence="10" id="KW-1185">Reference proteome</keyword>
<dbReference type="OMA" id="THYERNM"/>
<keyword evidence="4" id="KW-0813">Transport</keyword>
<comment type="similarity">
    <text evidence="2">Belongs to the bile acid:sodium symporter (BASS) (TC 2.A.28) family.</text>
</comment>
<name>A0A7M7HN80_STRPU</name>
<dbReference type="PANTHER" id="PTHR10361">
    <property type="entry name" value="SODIUM-BILE ACID COTRANSPORTER"/>
    <property type="match status" value="1"/>
</dbReference>
<dbReference type="GeneID" id="105440645"/>
<feature type="compositionally biased region" description="Basic and acidic residues" evidence="7">
    <location>
        <begin position="380"/>
        <end position="399"/>
    </location>
</feature>
<evidence type="ECO:0000256" key="4">
    <source>
        <dbReference type="ARBA" id="ARBA00022847"/>
    </source>
</evidence>
<keyword evidence="5 8" id="KW-1133">Transmembrane helix</keyword>
<dbReference type="InterPro" id="IPR004710">
    <property type="entry name" value="Bilac:Na_transpt"/>
</dbReference>
<evidence type="ECO:0000256" key="3">
    <source>
        <dbReference type="ARBA" id="ARBA00022692"/>
    </source>
</evidence>